<accession>A0A8S1R9Z5</accession>
<proteinExistence type="predicted"/>
<organism evidence="1 2">
    <name type="scientific">Paramecium sonneborni</name>
    <dbReference type="NCBI Taxonomy" id="65129"/>
    <lineage>
        <taxon>Eukaryota</taxon>
        <taxon>Sar</taxon>
        <taxon>Alveolata</taxon>
        <taxon>Ciliophora</taxon>
        <taxon>Intramacronucleata</taxon>
        <taxon>Oligohymenophorea</taxon>
        <taxon>Peniculida</taxon>
        <taxon>Parameciidae</taxon>
        <taxon>Paramecium</taxon>
    </lineage>
</organism>
<name>A0A8S1R9Z5_9CILI</name>
<comment type="caution">
    <text evidence="1">The sequence shown here is derived from an EMBL/GenBank/DDBJ whole genome shotgun (WGS) entry which is preliminary data.</text>
</comment>
<keyword evidence="2" id="KW-1185">Reference proteome</keyword>
<dbReference type="AlphaFoldDB" id="A0A8S1R9Z5"/>
<evidence type="ECO:0000313" key="1">
    <source>
        <dbReference type="EMBL" id="CAD8125186.1"/>
    </source>
</evidence>
<sequence>MLNLFYGCDEVYSFENKEEIFKTLDFDQFGQMKLDFINKCITYKIDRRKFIRLIDLIFWIESGFVMIHLGQLLQLIINLLQKVQIMESKGIEHNYLNTHRIWLQLTQNSQYPTLIYQFLYYTIHFTGYQCPFYENQIKPSMKASHQINQIIIFIINRCYNSIHLKWTNLQKRNEIFEEILQPIINLCKSNSTSFEIITFIKEILMKYKYQDDQKNKMVQSLTIDDNYNDYFGSDRQELIPKINKDLTSMIEFGSQYGQIVIEFLLQNYIPIITQHLSSKSKIKFDYMMKCQEQHNIVKKRESKLKQQINELVQYQIKDNLQEYEKNYKFEITQQEMKQLEKDIVDQVFQSKFVQYFNNTYWLHSNNPDIDDAIFAIISKNIIEPVSEKIEILFMYKILLLIDDLI</sequence>
<protein>
    <submittedName>
        <fullName evidence="1">Uncharacterized protein</fullName>
    </submittedName>
</protein>
<dbReference type="EMBL" id="CAJJDN010000157">
    <property type="protein sequence ID" value="CAD8125186.1"/>
    <property type="molecule type" value="Genomic_DNA"/>
</dbReference>
<dbReference type="Proteomes" id="UP000692954">
    <property type="component" value="Unassembled WGS sequence"/>
</dbReference>
<evidence type="ECO:0000313" key="2">
    <source>
        <dbReference type="Proteomes" id="UP000692954"/>
    </source>
</evidence>
<gene>
    <name evidence="1" type="ORF">PSON_ATCC_30995.1.T1570021</name>
</gene>
<dbReference type="OrthoDB" id="310805at2759"/>
<reference evidence="1" key="1">
    <citation type="submission" date="2021-01" db="EMBL/GenBank/DDBJ databases">
        <authorList>
            <consortium name="Genoscope - CEA"/>
            <person name="William W."/>
        </authorList>
    </citation>
    <scope>NUCLEOTIDE SEQUENCE</scope>
</reference>